<dbReference type="AlphaFoldDB" id="A0A4S4L5M0"/>
<organism evidence="2 3">
    <name type="scientific">Phellinidium pouzarii</name>
    <dbReference type="NCBI Taxonomy" id="167371"/>
    <lineage>
        <taxon>Eukaryota</taxon>
        <taxon>Fungi</taxon>
        <taxon>Dikarya</taxon>
        <taxon>Basidiomycota</taxon>
        <taxon>Agaricomycotina</taxon>
        <taxon>Agaricomycetes</taxon>
        <taxon>Hymenochaetales</taxon>
        <taxon>Hymenochaetaceae</taxon>
        <taxon>Phellinidium</taxon>
    </lineage>
</organism>
<feature type="compositionally biased region" description="Polar residues" evidence="1">
    <location>
        <begin position="15"/>
        <end position="25"/>
    </location>
</feature>
<name>A0A4S4L5M0_9AGAM</name>
<evidence type="ECO:0000313" key="3">
    <source>
        <dbReference type="Proteomes" id="UP000308199"/>
    </source>
</evidence>
<gene>
    <name evidence="2" type="ORF">EW145_g4254</name>
</gene>
<accession>A0A4S4L5M0</accession>
<protein>
    <submittedName>
        <fullName evidence="2">Uncharacterized protein</fullName>
    </submittedName>
</protein>
<keyword evidence="3" id="KW-1185">Reference proteome</keyword>
<comment type="caution">
    <text evidence="2">The sequence shown here is derived from an EMBL/GenBank/DDBJ whole genome shotgun (WGS) entry which is preliminary data.</text>
</comment>
<dbReference type="EMBL" id="SGPK01000209">
    <property type="protein sequence ID" value="THH06191.1"/>
    <property type="molecule type" value="Genomic_DNA"/>
</dbReference>
<proteinExistence type="predicted"/>
<evidence type="ECO:0000313" key="2">
    <source>
        <dbReference type="EMBL" id="THH06191.1"/>
    </source>
</evidence>
<reference evidence="2 3" key="1">
    <citation type="submission" date="2019-02" db="EMBL/GenBank/DDBJ databases">
        <title>Genome sequencing of the rare red list fungi Phellinidium pouzarii.</title>
        <authorList>
            <person name="Buettner E."/>
            <person name="Kellner H."/>
        </authorList>
    </citation>
    <scope>NUCLEOTIDE SEQUENCE [LARGE SCALE GENOMIC DNA]</scope>
    <source>
        <strain evidence="2 3">DSM 108285</strain>
    </source>
</reference>
<dbReference type="Proteomes" id="UP000308199">
    <property type="component" value="Unassembled WGS sequence"/>
</dbReference>
<feature type="region of interest" description="Disordered" evidence="1">
    <location>
        <begin position="1"/>
        <end position="25"/>
    </location>
</feature>
<sequence>MQYQEYEDSFLASPSHDTQPTVSGTLPLSASQPGLIYEDYPVASIPTTVNVLPVAPEAADIQAAQIQTMMAQASFVDSPQKLIQPSSGSGSSTVEVPRVTIPMQGLISVRFTRGGGSYKAIRHSDVQKWSVLRTTDQRSEISNPHIGGKPGTLPRVLFLAKAEEMERAFKPYIYDLIPGARLKLVILACPICGHCTEEHDTIFRLPQTGLSAGWSVWGNVLDLE</sequence>
<evidence type="ECO:0000256" key="1">
    <source>
        <dbReference type="SAM" id="MobiDB-lite"/>
    </source>
</evidence>